<protein>
    <submittedName>
        <fullName evidence="1">Uncharacterized protein</fullName>
    </submittedName>
</protein>
<evidence type="ECO:0000313" key="1">
    <source>
        <dbReference type="EMBL" id="KKP46375.1"/>
    </source>
</evidence>
<organism evidence="1 2">
    <name type="scientific">Candidatus Woesebacteria bacterium GW2011_GWA2_33_28</name>
    <dbReference type="NCBI Taxonomy" id="1618561"/>
    <lineage>
        <taxon>Bacteria</taxon>
        <taxon>Candidatus Woeseibacteriota</taxon>
    </lineage>
</organism>
<reference evidence="1 2" key="1">
    <citation type="journal article" date="2015" name="Nature">
        <title>rRNA introns, odd ribosomes, and small enigmatic genomes across a large radiation of phyla.</title>
        <authorList>
            <person name="Brown C.T."/>
            <person name="Hug L.A."/>
            <person name="Thomas B.C."/>
            <person name="Sharon I."/>
            <person name="Castelle C.J."/>
            <person name="Singh A."/>
            <person name="Wilkins M.J."/>
            <person name="Williams K.H."/>
            <person name="Banfield J.F."/>
        </authorList>
    </citation>
    <scope>NUCLEOTIDE SEQUENCE [LARGE SCALE GENOMIC DNA]</scope>
</reference>
<dbReference type="Proteomes" id="UP000033995">
    <property type="component" value="Unassembled WGS sequence"/>
</dbReference>
<accession>A0A0G0C576</accession>
<sequence length="97" mass="11590">MKKTKKTFKPIPSFKNEDEEIKFWDTHDATDYFDFDNPVKLDLSNLKPSTAKVTLRLPQMMLDDLKMMANMQDVPYQSLMKILLSQKIEEQYYSKYK</sequence>
<dbReference type="EMBL" id="LBOZ01000011">
    <property type="protein sequence ID" value="KKP46375.1"/>
    <property type="molecule type" value="Genomic_DNA"/>
</dbReference>
<evidence type="ECO:0000313" key="2">
    <source>
        <dbReference type="Proteomes" id="UP000033995"/>
    </source>
</evidence>
<dbReference type="AlphaFoldDB" id="A0A0G0C576"/>
<name>A0A0G0C576_9BACT</name>
<dbReference type="InterPro" id="IPR022148">
    <property type="entry name" value="CopG_antitoxin"/>
</dbReference>
<gene>
    <name evidence="1" type="ORF">UR38_C0011G0025</name>
</gene>
<dbReference type="Pfam" id="PF12441">
    <property type="entry name" value="CopG_antitoxin"/>
    <property type="match status" value="1"/>
</dbReference>
<proteinExistence type="predicted"/>
<comment type="caution">
    <text evidence="1">The sequence shown here is derived from an EMBL/GenBank/DDBJ whole genome shotgun (WGS) entry which is preliminary data.</text>
</comment>